<evidence type="ECO:0000259" key="2">
    <source>
        <dbReference type="PROSITE" id="PS51272"/>
    </source>
</evidence>
<proteinExistence type="predicted"/>
<feature type="domain" description="SLH" evidence="2">
    <location>
        <begin position="175"/>
        <end position="238"/>
    </location>
</feature>
<evidence type="ECO:0000313" key="3">
    <source>
        <dbReference type="EMBL" id="REE88598.1"/>
    </source>
</evidence>
<keyword evidence="1" id="KW-0732">Signal</keyword>
<feature type="chain" id="PRO_5017744856" evidence="1">
    <location>
        <begin position="34"/>
        <end position="903"/>
    </location>
</feature>
<dbReference type="PROSITE" id="PS51272">
    <property type="entry name" value="SLH"/>
    <property type="match status" value="2"/>
</dbReference>
<keyword evidence="4" id="KW-1185">Reference proteome</keyword>
<dbReference type="Proteomes" id="UP000256304">
    <property type="component" value="Unassembled WGS sequence"/>
</dbReference>
<sequence>MPQQKKWVKAVSSIMVFSLLTGFSAVGSTFAHADASPIITKFSDVPAGHWAEKHIAKLSMQGIIKGTNGKFNPADNISQQEAIALAIRFIGKEQNVKADDAIVFPESFDVSTYFKPYVVLAFQLGLLDQAEEFKQAEANPGTEWGLKKASREWITKLIVKAIEKQKVADELSSSPVTFKDASKIDDGYTGYINAAVSLGLIKGITADTFDPRGLITRASIATIFSRAEAQFPVNYTGQYTAILTGANESTLNLFANDKDTSVALSPDTYVYRFDSEKPATVSQLTPNTKLLVIADGTKPLYVEQLDDKAQVSTLTGSVQRVSSSENKIWIWANEDMIPITYSNATQVTDGSGNVVSVTSLGADSQVEITQDTYRAKPIAVSIKVKSAPINKTGQGTISAIDTTQPAITVKDSVAGTTSMYQASPQVDVVWQGQILDGGLSALRVGDVVSYEVKNSLITKVTIQKTSAKLVRGEFYTVSSDGKLISYLSTSGAGKPESKFVSPVVDVTIDGLTGTTLKDLVKGDVIDITLNDQDQVVAIKAINRKVEVLGGATVVSYDADLKALLLKSSEGALVSVYLTADTRFETNGNPITLSAVASLLVKNKKLTIGYTNDQAVFIQFVYKYSGIAAAVNTNSKQITIAQSNGLTVTLPMDTISSVEMNGKSPATLADIKAGDTVTAVLNANQDKIVLLQLHTVKQATITAVDTTAKKLSVRTSDGLGYDISAASLDFVNENGDKLTLASFKSGQTVNLNYVGTTVAYVKLVNVTTGRVTAVSSDHISVIDYNGITSDVQLGTGFSVLKNGTTSSSSTVLAVGDRVDVKKNIQDSVIVTVYSGVSKNFWKYNAVTGELAVKRVNLTDAYTYMATASTKVTQAGSVIPISSLVDGDSIVIYLYQNSIIEIEKL</sequence>
<dbReference type="RefSeq" id="WP_116188697.1">
    <property type="nucleotide sequence ID" value="NZ_QTTN01000008.1"/>
</dbReference>
<dbReference type="Pfam" id="PF00395">
    <property type="entry name" value="SLH"/>
    <property type="match status" value="2"/>
</dbReference>
<organism evidence="3 4">
    <name type="scientific">Paenibacillus taihuensis</name>
    <dbReference type="NCBI Taxonomy" id="1156355"/>
    <lineage>
        <taxon>Bacteria</taxon>
        <taxon>Bacillati</taxon>
        <taxon>Bacillota</taxon>
        <taxon>Bacilli</taxon>
        <taxon>Bacillales</taxon>
        <taxon>Paenibacillaceae</taxon>
        <taxon>Paenibacillus</taxon>
    </lineage>
</organism>
<accession>A0A3D9S6I2</accession>
<dbReference type="InterPro" id="IPR001119">
    <property type="entry name" value="SLH_dom"/>
</dbReference>
<evidence type="ECO:0000256" key="1">
    <source>
        <dbReference type="SAM" id="SignalP"/>
    </source>
</evidence>
<gene>
    <name evidence="3" type="ORF">A8990_10894</name>
</gene>
<feature type="signal peptide" evidence="1">
    <location>
        <begin position="1"/>
        <end position="33"/>
    </location>
</feature>
<feature type="domain" description="SLH" evidence="2">
    <location>
        <begin position="38"/>
        <end position="100"/>
    </location>
</feature>
<reference evidence="3 4" key="1">
    <citation type="submission" date="2018-08" db="EMBL/GenBank/DDBJ databases">
        <title>Genomic Encyclopedia of Type Strains, Phase III (KMG-III): the genomes of soil and plant-associated and newly described type strains.</title>
        <authorList>
            <person name="Whitman W."/>
        </authorList>
    </citation>
    <scope>NUCLEOTIDE SEQUENCE [LARGE SCALE GENOMIC DNA]</scope>
    <source>
        <strain evidence="3 4">CGMCC 1.10966</strain>
    </source>
</reference>
<evidence type="ECO:0000313" key="4">
    <source>
        <dbReference type="Proteomes" id="UP000256304"/>
    </source>
</evidence>
<name>A0A3D9S6I2_9BACL</name>
<dbReference type="EMBL" id="QTTN01000008">
    <property type="protein sequence ID" value="REE88598.1"/>
    <property type="molecule type" value="Genomic_DNA"/>
</dbReference>
<comment type="caution">
    <text evidence="3">The sequence shown here is derived from an EMBL/GenBank/DDBJ whole genome shotgun (WGS) entry which is preliminary data.</text>
</comment>
<dbReference type="OrthoDB" id="2611444at2"/>
<protein>
    <submittedName>
        <fullName evidence="3">S-layer family protein</fullName>
    </submittedName>
</protein>
<dbReference type="AlphaFoldDB" id="A0A3D9S6I2"/>